<keyword evidence="3" id="KW-0808">Transferase</keyword>
<feature type="domain" description="Radical SAM core" evidence="9">
    <location>
        <begin position="178"/>
        <end position="405"/>
    </location>
</feature>
<dbReference type="Pfam" id="PF00919">
    <property type="entry name" value="UPF0004"/>
    <property type="match status" value="1"/>
</dbReference>
<evidence type="ECO:0000256" key="3">
    <source>
        <dbReference type="ARBA" id="ARBA00022679"/>
    </source>
</evidence>
<protein>
    <submittedName>
        <fullName evidence="10">tRNA (N(6)-L-threonylcarbamoyladenosine(37)-C(2))-methylthiotransferase MtaB</fullName>
    </submittedName>
</protein>
<dbReference type="InterPro" id="IPR038135">
    <property type="entry name" value="Methylthiotransferase_N_sf"/>
</dbReference>
<dbReference type="Gene3D" id="3.80.30.20">
    <property type="entry name" value="tm_1862 like domain"/>
    <property type="match status" value="1"/>
</dbReference>
<dbReference type="Proteomes" id="UP001056981">
    <property type="component" value="Chromosome"/>
</dbReference>
<dbReference type="Gene3D" id="3.40.50.12160">
    <property type="entry name" value="Methylthiotransferase, N-terminal domain"/>
    <property type="match status" value="1"/>
</dbReference>
<evidence type="ECO:0000313" key="11">
    <source>
        <dbReference type="Proteomes" id="UP001056981"/>
    </source>
</evidence>
<keyword evidence="6" id="KW-0408">Iron</keyword>
<evidence type="ECO:0000256" key="4">
    <source>
        <dbReference type="ARBA" id="ARBA00022691"/>
    </source>
</evidence>
<dbReference type="NCBIfam" id="TIGR00089">
    <property type="entry name" value="MiaB/RimO family radical SAM methylthiotransferase"/>
    <property type="match status" value="1"/>
</dbReference>
<dbReference type="SUPFAM" id="SSF102114">
    <property type="entry name" value="Radical SAM enzymes"/>
    <property type="match status" value="1"/>
</dbReference>
<gene>
    <name evidence="10" type="primary">mtaB</name>
    <name evidence="10" type="ORF">E4N86_05595</name>
</gene>
<dbReference type="SMART" id="SM00729">
    <property type="entry name" value="Elp3"/>
    <property type="match status" value="1"/>
</dbReference>
<dbReference type="InterPro" id="IPR005839">
    <property type="entry name" value="Methylthiotransferase"/>
</dbReference>
<keyword evidence="5" id="KW-0479">Metal-binding</keyword>
<dbReference type="SFLD" id="SFLDG01082">
    <property type="entry name" value="B12-binding_domain_containing"/>
    <property type="match status" value="1"/>
</dbReference>
<evidence type="ECO:0000256" key="5">
    <source>
        <dbReference type="ARBA" id="ARBA00022723"/>
    </source>
</evidence>
<dbReference type="InterPro" id="IPR020612">
    <property type="entry name" value="Methylthiotransferase_CS"/>
</dbReference>
<reference evidence="10" key="1">
    <citation type="submission" date="2020-04" db="EMBL/GenBank/DDBJ databases">
        <title>Comparative genomics of oral phylogroup-2 Treponema strains.</title>
        <authorList>
            <person name="Zeng H."/>
            <person name="Chan Y.K."/>
            <person name="Watt R.M."/>
        </authorList>
    </citation>
    <scope>NUCLEOTIDE SEQUENCE</scope>
    <source>
        <strain evidence="10">OMZ 905</strain>
    </source>
</reference>
<dbReference type="NCBIfam" id="TIGR01579">
    <property type="entry name" value="MiaB-like-C"/>
    <property type="match status" value="1"/>
</dbReference>
<organism evidence="10 11">
    <name type="scientific">Treponema denticola</name>
    <dbReference type="NCBI Taxonomy" id="158"/>
    <lineage>
        <taxon>Bacteria</taxon>
        <taxon>Pseudomonadati</taxon>
        <taxon>Spirochaetota</taxon>
        <taxon>Spirochaetia</taxon>
        <taxon>Spirochaetales</taxon>
        <taxon>Treponemataceae</taxon>
        <taxon>Treponema</taxon>
    </lineage>
</organism>
<comment type="cofactor">
    <cofactor evidence="1">
        <name>[4Fe-4S] cluster</name>
        <dbReference type="ChEBI" id="CHEBI:49883"/>
    </cofactor>
</comment>
<evidence type="ECO:0000259" key="9">
    <source>
        <dbReference type="PROSITE" id="PS51918"/>
    </source>
</evidence>
<dbReference type="PROSITE" id="PS51918">
    <property type="entry name" value="RADICAL_SAM"/>
    <property type="match status" value="1"/>
</dbReference>
<keyword evidence="4" id="KW-0949">S-adenosyl-L-methionine</keyword>
<dbReference type="PANTHER" id="PTHR11918:SF45">
    <property type="entry name" value="THREONYLCARBAMOYLADENOSINE TRNA METHYLTHIOTRANSFERASE"/>
    <property type="match status" value="1"/>
</dbReference>
<dbReference type="PROSITE" id="PS01278">
    <property type="entry name" value="MTTASE_RADICAL"/>
    <property type="match status" value="1"/>
</dbReference>
<evidence type="ECO:0000256" key="7">
    <source>
        <dbReference type="ARBA" id="ARBA00023014"/>
    </source>
</evidence>
<proteinExistence type="predicted"/>
<evidence type="ECO:0000259" key="8">
    <source>
        <dbReference type="PROSITE" id="PS51449"/>
    </source>
</evidence>
<evidence type="ECO:0000256" key="1">
    <source>
        <dbReference type="ARBA" id="ARBA00001966"/>
    </source>
</evidence>
<dbReference type="InterPro" id="IPR058240">
    <property type="entry name" value="rSAM_sf"/>
</dbReference>
<dbReference type="InterPro" id="IPR006638">
    <property type="entry name" value="Elp3/MiaA/NifB-like_rSAM"/>
</dbReference>
<keyword evidence="2" id="KW-0004">4Fe-4S</keyword>
<dbReference type="PANTHER" id="PTHR11918">
    <property type="entry name" value="RADICAL SAM PROTEINS"/>
    <property type="match status" value="1"/>
</dbReference>
<dbReference type="AlphaFoldDB" id="A0A9Q9BEK3"/>
<dbReference type="CDD" id="cd01335">
    <property type="entry name" value="Radical_SAM"/>
    <property type="match status" value="1"/>
</dbReference>
<accession>A0A9Q9BEK3</accession>
<dbReference type="InterPro" id="IPR013848">
    <property type="entry name" value="Methylthiotransferase_N"/>
</dbReference>
<dbReference type="SFLD" id="SFLDS00029">
    <property type="entry name" value="Radical_SAM"/>
    <property type="match status" value="1"/>
</dbReference>
<dbReference type="GO" id="GO:0046872">
    <property type="term" value="F:metal ion binding"/>
    <property type="evidence" value="ECO:0007669"/>
    <property type="project" value="UniProtKB-KW"/>
</dbReference>
<dbReference type="RefSeq" id="WP_253716146.1">
    <property type="nucleotide sequence ID" value="NZ_CP051522.1"/>
</dbReference>
<dbReference type="GO" id="GO:0051539">
    <property type="term" value="F:4 iron, 4 sulfur cluster binding"/>
    <property type="evidence" value="ECO:0007669"/>
    <property type="project" value="UniProtKB-KW"/>
</dbReference>
<evidence type="ECO:0000313" key="10">
    <source>
        <dbReference type="EMBL" id="UTD00201.1"/>
    </source>
</evidence>
<dbReference type="InterPro" id="IPR007197">
    <property type="entry name" value="rSAM"/>
</dbReference>
<name>A0A9Q9BEK3_TREDN</name>
<dbReference type="InterPro" id="IPR006467">
    <property type="entry name" value="MiaB-like_bact"/>
</dbReference>
<keyword evidence="7" id="KW-0411">Iron-sulfur</keyword>
<sequence>MSNFFSVRIETLGCRLNQVESEALAVRFAECGFDVFSKETEASILPVKLCIINTCTVTGKAEQKARRLIRLLLKEHEDAVIFVTGCYAELEADSIEKIHKRIIAFSGKKKDELDGLPQFLKDSCLKNKDLKEDTVNLKKNLLIFRNKIYSKEDRLDKSFLIKETERRKSMFKLSSPVFVFHSRASLKIQDGCNNACAYCRIRLARGTSVSLPAEEAVRRIVQIEKNGAAEVVLSGVNLSQYRDETYGGFANLLAMLLENTKKIRLRISSMYPECVDDGILKIVENKRICPHFHLSVQSGSDKILKAMNRPYREADIRRAVDNLRKVKDNPFIGCDIITGFPSETEEDFLQTFNMCEDLKIPGIHVFPFSARPGTKAFAMKPKVPEREAGRRASLLSELSEKNYQSYLASCNGKLFFGVIEKPQNNEDLRIVTENYLGLSLKLNKKAENYKGGEGLFVVINDGIAYLAD</sequence>
<dbReference type="EMBL" id="CP051635">
    <property type="protein sequence ID" value="UTD00201.1"/>
    <property type="molecule type" value="Genomic_DNA"/>
</dbReference>
<evidence type="ECO:0000256" key="2">
    <source>
        <dbReference type="ARBA" id="ARBA00022485"/>
    </source>
</evidence>
<dbReference type="InterPro" id="IPR023404">
    <property type="entry name" value="rSAM_horseshoe"/>
</dbReference>
<evidence type="ECO:0000256" key="6">
    <source>
        <dbReference type="ARBA" id="ARBA00023004"/>
    </source>
</evidence>
<feature type="domain" description="MTTase N-terminal" evidence="8">
    <location>
        <begin position="5"/>
        <end position="125"/>
    </location>
</feature>
<dbReference type="GO" id="GO:0035598">
    <property type="term" value="F:tRNA (N(6)-L-threonylcarbamoyladenosine(37)-C(2))-methylthiotransferase activity"/>
    <property type="evidence" value="ECO:0007669"/>
    <property type="project" value="TreeGrafter"/>
</dbReference>
<dbReference type="Pfam" id="PF04055">
    <property type="entry name" value="Radical_SAM"/>
    <property type="match status" value="1"/>
</dbReference>
<dbReference type="PROSITE" id="PS51449">
    <property type="entry name" value="MTTASE_N"/>
    <property type="match status" value="1"/>
</dbReference>